<organism evidence="1 2">
    <name type="scientific">Porites evermanni</name>
    <dbReference type="NCBI Taxonomy" id="104178"/>
    <lineage>
        <taxon>Eukaryota</taxon>
        <taxon>Metazoa</taxon>
        <taxon>Cnidaria</taxon>
        <taxon>Anthozoa</taxon>
        <taxon>Hexacorallia</taxon>
        <taxon>Scleractinia</taxon>
        <taxon>Fungiina</taxon>
        <taxon>Poritidae</taxon>
        <taxon>Porites</taxon>
    </lineage>
</organism>
<accession>A0ABN8MAA4</accession>
<name>A0ABN8MAA4_9CNID</name>
<dbReference type="Proteomes" id="UP001159427">
    <property type="component" value="Unassembled WGS sequence"/>
</dbReference>
<evidence type="ECO:0000313" key="2">
    <source>
        <dbReference type="Proteomes" id="UP001159427"/>
    </source>
</evidence>
<protein>
    <submittedName>
        <fullName evidence="1">Uncharacterized protein</fullName>
    </submittedName>
</protein>
<reference evidence="1 2" key="1">
    <citation type="submission" date="2022-05" db="EMBL/GenBank/DDBJ databases">
        <authorList>
            <consortium name="Genoscope - CEA"/>
            <person name="William W."/>
        </authorList>
    </citation>
    <scope>NUCLEOTIDE SEQUENCE [LARGE SCALE GENOMIC DNA]</scope>
</reference>
<evidence type="ECO:0000313" key="1">
    <source>
        <dbReference type="EMBL" id="CAH3026561.1"/>
    </source>
</evidence>
<keyword evidence="2" id="KW-1185">Reference proteome</keyword>
<dbReference type="EMBL" id="CALNXI010000410">
    <property type="protein sequence ID" value="CAH3026561.1"/>
    <property type="molecule type" value="Genomic_DNA"/>
</dbReference>
<proteinExistence type="predicted"/>
<feature type="non-terminal residue" evidence="1">
    <location>
        <position position="1"/>
    </location>
</feature>
<comment type="caution">
    <text evidence="1">The sequence shown here is derived from an EMBL/GenBank/DDBJ whole genome shotgun (WGS) entry which is preliminary data.</text>
</comment>
<sequence length="88" mass="9723">GYQLGPVQTPYYGAILARHVIQKEHLVSSLSKPALILAHHFRPSVEACQNQANVSFAVSDFVNPETISKAELYVLSQHIHGLTTISRK</sequence>
<gene>
    <name evidence="1" type="ORF">PEVE_00029410</name>
</gene>